<keyword evidence="1" id="KW-0418">Kinase</keyword>
<proteinExistence type="predicted"/>
<feature type="domain" description="Histidine kinase/HSP90-like ATPase" evidence="3">
    <location>
        <begin position="48"/>
        <end position="159"/>
    </location>
</feature>
<evidence type="ECO:0000313" key="4">
    <source>
        <dbReference type="EMBL" id="GAA1987123.1"/>
    </source>
</evidence>
<name>A0ABN2SI46_9ACTN</name>
<keyword evidence="1" id="KW-0808">Transferase</keyword>
<accession>A0ABN2SI46</accession>
<keyword evidence="5" id="KW-1185">Reference proteome</keyword>
<gene>
    <name evidence="4" type="ORF">GCM10009838_57320</name>
</gene>
<protein>
    <submittedName>
        <fullName evidence="4">Anti-sigma regulatory factor</fullName>
    </submittedName>
</protein>
<evidence type="ECO:0000256" key="2">
    <source>
        <dbReference type="SAM" id="MobiDB-lite"/>
    </source>
</evidence>
<evidence type="ECO:0000256" key="1">
    <source>
        <dbReference type="ARBA" id="ARBA00022527"/>
    </source>
</evidence>
<sequence length="171" mass="17813">MSSSPFGAADRDPGKRRDGPGSGSRPDGWGDRPGGAGAPDPAVVTIRIPADPEYVSILRAACGQLAPRLGCTPAEIADLRLAVDEACGLLLRHCVRLRRGTDGDGLAATFVADGPALFITLSMEADAFVTPDAGEFGWTILTALVDGFTWHVDGSTVRVEIRKTQAAGRQG</sequence>
<dbReference type="PANTHER" id="PTHR35526:SF3">
    <property type="entry name" value="ANTI-SIGMA-F FACTOR RSBW"/>
    <property type="match status" value="1"/>
</dbReference>
<dbReference type="InterPro" id="IPR003594">
    <property type="entry name" value="HATPase_dom"/>
</dbReference>
<dbReference type="InterPro" id="IPR036890">
    <property type="entry name" value="HATPase_C_sf"/>
</dbReference>
<dbReference type="Proteomes" id="UP001499854">
    <property type="component" value="Unassembled WGS sequence"/>
</dbReference>
<evidence type="ECO:0000259" key="3">
    <source>
        <dbReference type="Pfam" id="PF13581"/>
    </source>
</evidence>
<evidence type="ECO:0000313" key="5">
    <source>
        <dbReference type="Proteomes" id="UP001499854"/>
    </source>
</evidence>
<organism evidence="4 5">
    <name type="scientific">Catenulispora subtropica</name>
    <dbReference type="NCBI Taxonomy" id="450798"/>
    <lineage>
        <taxon>Bacteria</taxon>
        <taxon>Bacillati</taxon>
        <taxon>Actinomycetota</taxon>
        <taxon>Actinomycetes</taxon>
        <taxon>Catenulisporales</taxon>
        <taxon>Catenulisporaceae</taxon>
        <taxon>Catenulispora</taxon>
    </lineage>
</organism>
<dbReference type="InterPro" id="IPR050267">
    <property type="entry name" value="Anti-sigma-factor_SerPK"/>
</dbReference>
<dbReference type="Pfam" id="PF13581">
    <property type="entry name" value="HATPase_c_2"/>
    <property type="match status" value="1"/>
</dbReference>
<comment type="caution">
    <text evidence="4">The sequence shown here is derived from an EMBL/GenBank/DDBJ whole genome shotgun (WGS) entry which is preliminary data.</text>
</comment>
<keyword evidence="1" id="KW-0723">Serine/threonine-protein kinase</keyword>
<reference evidence="4 5" key="1">
    <citation type="journal article" date="2019" name="Int. J. Syst. Evol. Microbiol.">
        <title>The Global Catalogue of Microorganisms (GCM) 10K type strain sequencing project: providing services to taxonomists for standard genome sequencing and annotation.</title>
        <authorList>
            <consortium name="The Broad Institute Genomics Platform"/>
            <consortium name="The Broad Institute Genome Sequencing Center for Infectious Disease"/>
            <person name="Wu L."/>
            <person name="Ma J."/>
        </authorList>
    </citation>
    <scope>NUCLEOTIDE SEQUENCE [LARGE SCALE GENOMIC DNA]</scope>
    <source>
        <strain evidence="4 5">JCM 16013</strain>
    </source>
</reference>
<dbReference type="RefSeq" id="WP_344660244.1">
    <property type="nucleotide sequence ID" value="NZ_BAAAQM010000038.1"/>
</dbReference>
<feature type="compositionally biased region" description="Basic and acidic residues" evidence="2">
    <location>
        <begin position="9"/>
        <end position="19"/>
    </location>
</feature>
<dbReference type="EMBL" id="BAAAQM010000038">
    <property type="protein sequence ID" value="GAA1987123.1"/>
    <property type="molecule type" value="Genomic_DNA"/>
</dbReference>
<dbReference type="Gene3D" id="3.30.565.10">
    <property type="entry name" value="Histidine kinase-like ATPase, C-terminal domain"/>
    <property type="match status" value="1"/>
</dbReference>
<dbReference type="PANTHER" id="PTHR35526">
    <property type="entry name" value="ANTI-SIGMA-F FACTOR RSBW-RELATED"/>
    <property type="match status" value="1"/>
</dbReference>
<feature type="region of interest" description="Disordered" evidence="2">
    <location>
        <begin position="1"/>
        <end position="41"/>
    </location>
</feature>